<proteinExistence type="predicted"/>
<gene>
    <name evidence="8" type="ORF">ABS311_19740</name>
</gene>
<dbReference type="PANTHER" id="PTHR47816:SF4">
    <property type="entry name" value="RIBOSOMAL RNA SMALL SUBUNIT METHYLTRANSFERASE C"/>
    <property type="match status" value="1"/>
</dbReference>
<keyword evidence="1" id="KW-0963">Cytoplasm</keyword>
<dbReference type="InterPro" id="IPR007848">
    <property type="entry name" value="Small_mtfrase_dom"/>
</dbReference>
<dbReference type="SUPFAM" id="SSF53335">
    <property type="entry name" value="S-adenosyl-L-methionine-dependent methyltransferases"/>
    <property type="match status" value="1"/>
</dbReference>
<evidence type="ECO:0000313" key="9">
    <source>
        <dbReference type="Proteomes" id="UP001467690"/>
    </source>
</evidence>
<accession>A0ABV1RMG7</accession>
<dbReference type="InterPro" id="IPR046977">
    <property type="entry name" value="RsmC/RlmG"/>
</dbReference>
<organism evidence="8 9">
    <name type="scientific">Catenovulum sediminis</name>
    <dbReference type="NCBI Taxonomy" id="1740262"/>
    <lineage>
        <taxon>Bacteria</taxon>
        <taxon>Pseudomonadati</taxon>
        <taxon>Pseudomonadota</taxon>
        <taxon>Gammaproteobacteria</taxon>
        <taxon>Alteromonadales</taxon>
        <taxon>Alteromonadaceae</taxon>
        <taxon>Catenovulum</taxon>
    </lineage>
</organism>
<keyword evidence="2" id="KW-0698">rRNA processing</keyword>
<sequence>MVDPIDSTDLMLPQLQPCHVWKFRDICGPQKEYFLYPSSPCDTYQCAVVFFPKAKEKALWLFRQLSQILADNTLLYIVGDNKSGIKTLPKFASGVLTNIQKLASGKHCILYQAVTQKEDYSEALKEEYVEYQVGNKPITVASMPGVFSHRELDHGTRLLLTHLPDNIEGEVLDFACGCGVIGSYIKKYYENVNNITLTDIDAIAVEASKMTLKCNELVGHVVLSDGLKKISSKYRWIFSNPPFHTGLKIDYHITEAFIKRCKEVLQPGGCLYLVANRFLKYPHILQNHFDLIEVVVEDNKFKVYCAYNR</sequence>
<dbReference type="CDD" id="cd02440">
    <property type="entry name" value="AdoMet_MTases"/>
    <property type="match status" value="1"/>
</dbReference>
<evidence type="ECO:0000256" key="2">
    <source>
        <dbReference type="ARBA" id="ARBA00022552"/>
    </source>
</evidence>
<keyword evidence="4" id="KW-0808">Transferase</keyword>
<dbReference type="RefSeq" id="WP_246072183.1">
    <property type="nucleotide sequence ID" value="NZ_CP041660.1"/>
</dbReference>
<reference evidence="8 9" key="1">
    <citation type="submission" date="2024-06" db="EMBL/GenBank/DDBJ databases">
        <authorList>
            <person name="Chen R.Y."/>
        </authorList>
    </citation>
    <scope>NUCLEOTIDE SEQUENCE [LARGE SCALE GENOMIC DNA]</scope>
    <source>
        <strain evidence="8 9">D2</strain>
    </source>
</reference>
<evidence type="ECO:0000256" key="3">
    <source>
        <dbReference type="ARBA" id="ARBA00022603"/>
    </source>
</evidence>
<dbReference type="GO" id="GO:0008168">
    <property type="term" value="F:methyltransferase activity"/>
    <property type="evidence" value="ECO:0007669"/>
    <property type="project" value="UniProtKB-KW"/>
</dbReference>
<comment type="caution">
    <text evidence="8">The sequence shown here is derived from an EMBL/GenBank/DDBJ whole genome shotgun (WGS) entry which is preliminary data.</text>
</comment>
<dbReference type="Pfam" id="PF08468">
    <property type="entry name" value="MTS_N"/>
    <property type="match status" value="1"/>
</dbReference>
<evidence type="ECO:0000256" key="5">
    <source>
        <dbReference type="ARBA" id="ARBA00022691"/>
    </source>
</evidence>
<dbReference type="Pfam" id="PF05175">
    <property type="entry name" value="MTS"/>
    <property type="match status" value="1"/>
</dbReference>
<dbReference type="GO" id="GO:0032259">
    <property type="term" value="P:methylation"/>
    <property type="evidence" value="ECO:0007669"/>
    <property type="project" value="UniProtKB-KW"/>
</dbReference>
<keyword evidence="9" id="KW-1185">Reference proteome</keyword>
<evidence type="ECO:0000259" key="6">
    <source>
        <dbReference type="Pfam" id="PF05175"/>
    </source>
</evidence>
<feature type="domain" description="Methyltransferase small" evidence="6">
    <location>
        <begin position="138"/>
        <end position="304"/>
    </location>
</feature>
<dbReference type="Proteomes" id="UP001467690">
    <property type="component" value="Unassembled WGS sequence"/>
</dbReference>
<keyword evidence="5" id="KW-0949">S-adenosyl-L-methionine</keyword>
<feature type="domain" description="Methyltransferase small N-terminal" evidence="7">
    <location>
        <begin position="42"/>
        <end position="119"/>
    </location>
</feature>
<evidence type="ECO:0000313" key="8">
    <source>
        <dbReference type="EMBL" id="MER2494114.1"/>
    </source>
</evidence>
<dbReference type="Gene3D" id="3.40.50.150">
    <property type="entry name" value="Vaccinia Virus protein VP39"/>
    <property type="match status" value="2"/>
</dbReference>
<dbReference type="InterPro" id="IPR029063">
    <property type="entry name" value="SAM-dependent_MTases_sf"/>
</dbReference>
<name>A0ABV1RMG7_9ALTE</name>
<evidence type="ECO:0000256" key="1">
    <source>
        <dbReference type="ARBA" id="ARBA00022490"/>
    </source>
</evidence>
<dbReference type="PANTHER" id="PTHR47816">
    <property type="entry name" value="RIBOSOMAL RNA SMALL SUBUNIT METHYLTRANSFERASE C"/>
    <property type="match status" value="1"/>
</dbReference>
<protein>
    <submittedName>
        <fullName evidence="8">Methyltransferase</fullName>
    </submittedName>
</protein>
<evidence type="ECO:0000256" key="4">
    <source>
        <dbReference type="ARBA" id="ARBA00022679"/>
    </source>
</evidence>
<keyword evidence="3 8" id="KW-0489">Methyltransferase</keyword>
<dbReference type="InterPro" id="IPR013675">
    <property type="entry name" value="Mtase_sm_N"/>
</dbReference>
<dbReference type="EMBL" id="JBELOE010000284">
    <property type="protein sequence ID" value="MER2494114.1"/>
    <property type="molecule type" value="Genomic_DNA"/>
</dbReference>
<evidence type="ECO:0000259" key="7">
    <source>
        <dbReference type="Pfam" id="PF08468"/>
    </source>
</evidence>